<feature type="compositionally biased region" description="Basic and acidic residues" evidence="2">
    <location>
        <begin position="1070"/>
        <end position="1102"/>
    </location>
</feature>
<dbReference type="STRING" id="1432307.W9CFD3"/>
<keyword evidence="7" id="KW-1185">Reference proteome</keyword>
<feature type="region of interest" description="Disordered" evidence="2">
    <location>
        <begin position="2768"/>
        <end position="2887"/>
    </location>
</feature>
<feature type="compositionally biased region" description="Polar residues" evidence="2">
    <location>
        <begin position="2599"/>
        <end position="2616"/>
    </location>
</feature>
<comment type="caution">
    <text evidence="6">The sequence shown here is derived from an EMBL/GenBank/DDBJ whole genome shotgun (WGS) entry which is preliminary data.</text>
</comment>
<feature type="region of interest" description="Disordered" evidence="2">
    <location>
        <begin position="68"/>
        <end position="99"/>
    </location>
</feature>
<dbReference type="InterPro" id="IPR019449">
    <property type="entry name" value="FMP27_WPPW_RBG"/>
</dbReference>
<dbReference type="Pfam" id="PF10344">
    <property type="entry name" value="Hobbit"/>
    <property type="match status" value="1"/>
</dbReference>
<feature type="compositionally biased region" description="Basic and acidic residues" evidence="2">
    <location>
        <begin position="2654"/>
        <end position="2663"/>
    </location>
</feature>
<dbReference type="SMART" id="SM01214">
    <property type="entry name" value="Fmp27_GFWDK"/>
    <property type="match status" value="1"/>
</dbReference>
<feature type="region of interest" description="Disordered" evidence="2">
    <location>
        <begin position="2528"/>
        <end position="2663"/>
    </location>
</feature>
<evidence type="ECO:0000313" key="6">
    <source>
        <dbReference type="EMBL" id="ESZ94576.1"/>
    </source>
</evidence>
<dbReference type="PANTHER" id="PTHR15678">
    <property type="entry name" value="ANTIGEN MLAA-22-RELATED"/>
    <property type="match status" value="1"/>
</dbReference>
<dbReference type="Proteomes" id="UP000019487">
    <property type="component" value="Unassembled WGS sequence"/>
</dbReference>
<organism evidence="6 7">
    <name type="scientific">Sclerotinia borealis (strain F-4128)</name>
    <dbReference type="NCBI Taxonomy" id="1432307"/>
    <lineage>
        <taxon>Eukaryota</taxon>
        <taxon>Fungi</taxon>
        <taxon>Dikarya</taxon>
        <taxon>Ascomycota</taxon>
        <taxon>Pezizomycotina</taxon>
        <taxon>Leotiomycetes</taxon>
        <taxon>Helotiales</taxon>
        <taxon>Sclerotiniaceae</taxon>
        <taxon>Sclerotinia</taxon>
    </lineage>
</organism>
<feature type="compositionally biased region" description="Low complexity" evidence="2">
    <location>
        <begin position="2587"/>
        <end position="2598"/>
    </location>
</feature>
<evidence type="ECO:0000256" key="1">
    <source>
        <dbReference type="SAM" id="Coils"/>
    </source>
</evidence>
<name>W9CFD3_SCLBF</name>
<feature type="domain" description="FMP27 WPPW motif-containing RBG unit" evidence="5">
    <location>
        <begin position="1643"/>
        <end position="2169"/>
    </location>
</feature>
<dbReference type="HOGENOM" id="CLU_000592_0_0_1"/>
<evidence type="ECO:0000259" key="4">
    <source>
        <dbReference type="SMART" id="SM01215"/>
    </source>
</evidence>
<dbReference type="PANTHER" id="PTHR15678:SF6">
    <property type="entry name" value="BRIDGE-LIKE LIPID TRANSFER PROTEIN FAMILY MEMBER 2"/>
    <property type="match status" value="1"/>
</dbReference>
<feature type="region of interest" description="Disordered" evidence="2">
    <location>
        <begin position="1984"/>
        <end position="2017"/>
    </location>
</feature>
<feature type="compositionally biased region" description="Polar residues" evidence="2">
    <location>
        <begin position="2624"/>
        <end position="2637"/>
    </location>
</feature>
<feature type="compositionally biased region" description="Low complexity" evidence="2">
    <location>
        <begin position="2831"/>
        <end position="2845"/>
    </location>
</feature>
<feature type="region of interest" description="Disordered" evidence="2">
    <location>
        <begin position="1880"/>
        <end position="1923"/>
    </location>
</feature>
<proteinExistence type="predicted"/>
<feature type="domain" description="FMP27 SW motif-containing RBG unit" evidence="4">
    <location>
        <begin position="1118"/>
        <end position="1220"/>
    </location>
</feature>
<keyword evidence="1" id="KW-0175">Coiled coil</keyword>
<feature type="compositionally biased region" description="Basic and acidic residues" evidence="2">
    <location>
        <begin position="2796"/>
        <end position="2812"/>
    </location>
</feature>
<feature type="compositionally biased region" description="Basic and acidic residues" evidence="2">
    <location>
        <begin position="2927"/>
        <end position="2950"/>
    </location>
</feature>
<dbReference type="InterPro" id="IPR019441">
    <property type="entry name" value="FMP27/BLTP2/Hobbit_GFWDK_RBG"/>
</dbReference>
<feature type="compositionally biased region" description="Polar residues" evidence="2">
    <location>
        <begin position="2551"/>
        <end position="2573"/>
    </location>
</feature>
<dbReference type="OrthoDB" id="1562405at2759"/>
<evidence type="ECO:0000259" key="3">
    <source>
        <dbReference type="SMART" id="SM01214"/>
    </source>
</evidence>
<accession>W9CFD3</accession>
<protein>
    <recommendedName>
        <fullName evidence="8">FMP27 GFWDK domain-containing protein</fullName>
    </recommendedName>
</protein>
<dbReference type="SMART" id="SM01216">
    <property type="entry name" value="Fmp27_WPPW"/>
    <property type="match status" value="1"/>
</dbReference>
<dbReference type="InterPro" id="IPR019415">
    <property type="entry name" value="FMP27_SW_RBG"/>
</dbReference>
<evidence type="ECO:0000256" key="2">
    <source>
        <dbReference type="SAM" id="MobiDB-lite"/>
    </source>
</evidence>
<feature type="compositionally biased region" description="Basic residues" evidence="2">
    <location>
        <begin position="1054"/>
        <end position="1069"/>
    </location>
</feature>
<evidence type="ECO:0000259" key="5">
    <source>
        <dbReference type="SMART" id="SM01216"/>
    </source>
</evidence>
<feature type="compositionally biased region" description="Polar residues" evidence="2">
    <location>
        <begin position="1993"/>
        <end position="2007"/>
    </location>
</feature>
<feature type="compositionally biased region" description="Polar residues" evidence="2">
    <location>
        <begin position="2768"/>
        <end position="2795"/>
    </location>
</feature>
<gene>
    <name evidence="6" type="ORF">SBOR_5066</name>
</gene>
<feature type="domain" description="FMP27/BLTP2/Hobbit GFWDK motif-containing RBG unit" evidence="3">
    <location>
        <begin position="1238"/>
        <end position="1398"/>
    </location>
</feature>
<reference evidence="6 7" key="1">
    <citation type="journal article" date="2014" name="Genome Announc.">
        <title>Draft genome sequence of Sclerotinia borealis, a psychrophilic plant pathogenic fungus.</title>
        <authorList>
            <person name="Mardanov A.V."/>
            <person name="Beletsky A.V."/>
            <person name="Kadnikov V.V."/>
            <person name="Ignatov A.N."/>
            <person name="Ravin N.V."/>
        </authorList>
    </citation>
    <scope>NUCLEOTIDE SEQUENCE [LARGE SCALE GENOMIC DNA]</scope>
    <source>
        <strain evidence="7">F-4157</strain>
    </source>
</reference>
<evidence type="ECO:0008006" key="8">
    <source>
        <dbReference type="Google" id="ProtNLM"/>
    </source>
</evidence>
<sequence length="2961" mass="334193">MRMARIGYFSLRRLAFTPKDGIKIEIRGLGLNIHRPTFAQPTWLSIVLTELAITLDLKVLDGDKLARSPEGNGAVEEEGQNGSSREVESEIKPLSRRATSFEPQRSKMWEQLTSIKNRIKRLHRNINWIRMVDVVASNSSVTVVDVGNIQLGSFTLAVDTRRKTIDRGRMFTHVKRANSNQRPAEWMLTIRSVLFTPEGGESLEVLDHLTLNIHGLLYKELDGLREAAIALKLGRVHIPYDDINTCINKYKGCRKQRKPKKGKAALEEISVASIIGELERPGSEEENLVQTVSDSKEFASSILRGIKEVQFAVSYVGFSKKITSVQPSGSPMYLNASMKEVGMDLHRLDQKSPAHRMYFSSKDIAHQALIAALSISIGVDDGNGTSDRLVYVPMATTTIRTTSLSKTVQFATDNSADDRNANILFANAVVTSPSIDLDPRHLPLVLAMAKSKSKSKKDSTPERHVLISRLLPKANVKISMHEPVLRIALPPVEDTADEDDFDLIISSISSISLDIESSHSAVGELHYSLGSTLRLQSHDLYYQTCSGSRFDLLQIETLDLKVSVSANPEVYVVATGNVQTCSVHMIRPEISDGVRQIVRQLRLNVEPDVKSHPRSSRDPNFIRALPPWLLHFQLQGADFSAEVAGIDESIADDTRGVAIQLESWTAEYRAQKVEPNERRVRRRAGSRSLTPDPETFLTMPSSPRKKRDQHPTDGRRLAIHVRGFESFVVESTEKWEVEPFVSIPKFEVALSTSSDNQGPVFHLNSHVKSVLAQYSLYRHYACCVASTVLRKAFVRTHADAAEAEETARATAASWKSDPSTLLSPVTSPGGFAWPGQDDQEYPFGAKELVTVDFRSTLIQIKAHMPSDPQLMLQIYGVDAGRHRWSAPFFHAKLVRLYAEAPQMKKVWARIVSIKSARVDLREKRHMRSSGEMHEEKTIDITTNAIRLAVPHQLVLHKVFDNVVNTLKAVEQLHHRFQTGTNEYILDKRPEGPKHIPRLSIRSKALLFEVEDGAFEWKLGAIYRVGLIEQQQRLAREAAFDVKAKKIEEEEMRRDTHRYRNRSAHPRGRSNNKEDSSTRQKSAGDDLQEEPRTQRGRKYRYDPEGTCGLSGTANISVSEAHDKLRRHNAQSWKRRIDRVYGIAKDGMKNLRGVFWGPDELPDDMDETENILEVPQRPALMSTLISDLHITIDKPSFPMNQLPDFLHKMGKGMPRDMQYSLLVPMNVQIDMGEARVTLRDYPLPLLHVPAIKSGQSPRMPAWSLKTDFVIAEEFRGPESVRHVKVDIIPPLNREPGTPNTGGFAIDVRRTVSPVKSYSEINVTINTGLPTRITWGASYQPAIQDMMMVIETFTKPQVDPSERTGFWDKLRLSFHSKIDVAWKGDGDVHFTLKGTRDPYIVTGDGAGFLMCWRNDVRLSVCRDDDPRKFITVDSGEYILAIPDFSHQARATAPEASDSDSVISSDSFRRGATFKKVVMKLSGNVQWLVGLMFERDLDDGTRSFDFEPHYNVVTKEVQYCKASPGQEYDAFRGFRSHHIHMSIAVKAPVDREWSVSNKEPSRSYNTVHLTPRVFTHFFSWWSMFGGTMSLPIRQGGLWPGIEKSSKKFGRHLATIKYNLLLAPLFLSHIYKHKDAEDYSEDVVSATGLKMRLDSFMLDMHQRREEFNTQDKGRNTQTKTSAMKLHQAQLDLLSADIRAVSASIAGTTPEDLQKASAPTLVSQLERGQTDLSHFDIPDNDFSWIDMDDFVELDWILPAEANPETKIMPLAYAPRFTYFRQTDHGDNIAGDPERTSPFGNEPTHFCIMSKDDDPRRVQCQLINDRLIQLEKQIEDHAQALESAEWKFMQDQQNSTLKTQFDQLIIHGPFLRNKKVFLESMKDRMVQRVNTNDPRTIPDGDEDADRDREGPSPNGHGIETEAIGDNPPSGDFVSDFDNRFVIHNMQLKWNNLLRNIILRYIHQVSQRRGFVYYLSRRAVKFILDIVEEQNKAKKNPRPTAAQTGEPSMKSTSKAPTPDAAEVAASQQVEDRIKEILADGKKFVNADDPQGHESMHRVSTDQLDSNIASEFAPQNSYHVRLIAPQIQLQSEKNPKSVVMVTAKGMELKVVEVMDKHRIFDDVSGLVQRRFSVEMDGTQFFVTHQKWFSSQLLSLYSNSRYGTSPGPAWPPWVPMEVMFDFHVDPFGFKRVVQKTSASLRYEKYNTLRLKYNDEISNENDHPSSPNGMESRIDNLWVEFPKIQALCSSSQYYAMYIIVLDLLMYSEPLEKTRNERLEKIMLASDFSDLRGAPEMVIRLQERIRQLDEIKTQFQIHSKSLDKKGWEDRIMLDRDLAACEDELFFMMKAITSSQRKYDGTQTSGLLRWNISSDQIVWHLVRDNNEPLMEFQIQRAEYDRTDNSDGSHINLMQIGNIVGLNLMPDAIYPEMFAPYSDAERGGFNEGGNQQMLRVYWYMLEAIAGIPVMDHFEVNLIPMKIQLEREVGKRLFEYMFPGHNDDKSNANKSKSPFMVKNMIPVDDDEDNNDTTISNSINLHVTDVDNADSPSSTRAGSLELRLHPTMTSEPRPTTAVSTKSRASSMLSGHSGDGHHFRLFQSSKNSAASRGSSTKTTMSRKPSLESLQSGRSLKPTVIRTGTTATMNDSMSVNGDAKGKRFGIRGSSKTPKEKPSDDLTKMMSRASEYMTLAYVKIPSVVLCLSYKGKGERNLEDVHDFVFRLPMIEYRNKTWSNLDLALALKKDVIRALISHTGAIIGNKFSKHRPNIAQQSRLRELATSNVVLSQPPSSNEDSYENSDASSTFAVSPTDTRHSDRSVSRQTDRSKSRERRKSFASSRNGVEAPASGSSSVYSGVSQASRPPYQASFTMTPASRENDVDTHSLRPFSRSGGGDGNPIVRPQSSAGAFMVNTLQKLKKSPLHRDAAGSSPSLIEGHGYVHGQEVHDRNEVADGEREREREGGESRRKAKSLLGRLS</sequence>
<dbReference type="InterPro" id="IPR045167">
    <property type="entry name" value="Hobbit"/>
</dbReference>
<feature type="coiled-coil region" evidence="1">
    <location>
        <begin position="1813"/>
        <end position="1840"/>
    </location>
</feature>
<evidence type="ECO:0000313" key="7">
    <source>
        <dbReference type="Proteomes" id="UP000019487"/>
    </source>
</evidence>
<feature type="region of interest" description="Disordered" evidence="2">
    <location>
        <begin position="672"/>
        <end position="714"/>
    </location>
</feature>
<dbReference type="EMBL" id="AYSA01000237">
    <property type="protein sequence ID" value="ESZ94576.1"/>
    <property type="molecule type" value="Genomic_DNA"/>
</dbReference>
<feature type="region of interest" description="Disordered" evidence="2">
    <location>
        <begin position="2903"/>
        <end position="2961"/>
    </location>
</feature>
<dbReference type="SMART" id="SM01215">
    <property type="entry name" value="Fmp27_SW"/>
    <property type="match status" value="1"/>
</dbReference>
<feature type="region of interest" description="Disordered" evidence="2">
    <location>
        <begin position="1050"/>
        <end position="1104"/>
    </location>
</feature>